<dbReference type="OrthoDB" id="5324140at2"/>
<dbReference type="HOGENOM" id="CLU_123274_0_0_7"/>
<keyword evidence="1" id="KW-0472">Membrane</keyword>
<feature type="transmembrane region" description="Helical" evidence="1">
    <location>
        <begin position="26"/>
        <end position="44"/>
    </location>
</feature>
<dbReference type="GeneID" id="36134608"/>
<proteinExistence type="predicted"/>
<evidence type="ECO:0000313" key="3">
    <source>
        <dbReference type="Proteomes" id="UP000007934"/>
    </source>
</evidence>
<dbReference type="STRING" id="936155.HFELIS_02500"/>
<dbReference type="RefSeq" id="WP_013468706.1">
    <property type="nucleotide sequence ID" value="NC_014810.2"/>
</dbReference>
<dbReference type="KEGG" id="hfe:HFELIS_02500"/>
<organism evidence="2 3">
    <name type="scientific">Helicobacter felis (strain ATCC 49179 / CCUG 28539 / NCTC 12436 / CS1)</name>
    <dbReference type="NCBI Taxonomy" id="936155"/>
    <lineage>
        <taxon>Bacteria</taxon>
        <taxon>Pseudomonadati</taxon>
        <taxon>Campylobacterota</taxon>
        <taxon>Epsilonproteobacteria</taxon>
        <taxon>Campylobacterales</taxon>
        <taxon>Helicobacteraceae</taxon>
        <taxon>Helicobacter</taxon>
    </lineage>
</organism>
<keyword evidence="3" id="KW-1185">Reference proteome</keyword>
<evidence type="ECO:0000313" key="2">
    <source>
        <dbReference type="EMBL" id="CBY82334.1"/>
    </source>
</evidence>
<dbReference type="AlphaFoldDB" id="E7AD69"/>
<evidence type="ECO:0000256" key="1">
    <source>
        <dbReference type="SAM" id="Phobius"/>
    </source>
</evidence>
<dbReference type="EMBL" id="FQ670179">
    <property type="protein sequence ID" value="CBY82334.1"/>
    <property type="molecule type" value="Genomic_DNA"/>
</dbReference>
<sequence>MSNDVETKRESRYERSLAFERLVKNSLFTVIFSVVASLSVRLFVWEHIEKFRVQHGDTTQKHLIAQHREKNFLVALQEYRSFKDSSAPKLTHLSYQASIGQLNQLLNRYFYRLQMQAKPEARRHDGGVIHEILAIKAHARSLSNLYDFLDGMGKINAYIQVDLPITISKDQRAFALSFNIHVEYKSSDL</sequence>
<reference evidence="2 3" key="1">
    <citation type="journal article" date="2011" name="Genome Biol. Evol.">
        <title>Comparative whole genome sequence analysis of the carcinogenic bacterial model pathogen Helicobacter felis.</title>
        <authorList>
            <person name="Arnold I.C."/>
            <person name="Zigova Z."/>
            <person name="Holden M."/>
            <person name="Lawley T.D."/>
            <person name="Rad R."/>
            <person name="Dougan G."/>
            <person name="Falkow S."/>
            <person name="Bentley S.D."/>
            <person name="Muller A."/>
        </authorList>
    </citation>
    <scope>NUCLEOTIDE SEQUENCE [LARGE SCALE GENOMIC DNA]</scope>
    <source>
        <strain evidence="3">ATCC 49179 / CCUG 28539 / NCTC 12436 / CS1</strain>
    </source>
</reference>
<name>E7AD69_HELFC</name>
<dbReference type="Proteomes" id="UP000007934">
    <property type="component" value="Chromosome"/>
</dbReference>
<protein>
    <submittedName>
        <fullName evidence="2">Membrane protein</fullName>
    </submittedName>
</protein>
<keyword evidence="1" id="KW-0812">Transmembrane</keyword>
<keyword evidence="1" id="KW-1133">Transmembrane helix</keyword>
<accession>E7AD69</accession>
<gene>
    <name evidence="2" type="ordered locus">Hfelis_02500</name>
</gene>